<dbReference type="Proteomes" id="UP001316384">
    <property type="component" value="Chromosome"/>
</dbReference>
<evidence type="ECO:0000313" key="2">
    <source>
        <dbReference type="Proteomes" id="UP001316384"/>
    </source>
</evidence>
<accession>A0ABY5KQ78</accession>
<reference evidence="1 2" key="1">
    <citation type="submission" date="2022-07" db="EMBL/GenBank/DDBJ databases">
        <title>Novel species in genus cellulomonas.</title>
        <authorList>
            <person name="Ye L."/>
        </authorList>
    </citation>
    <scope>NUCLEOTIDE SEQUENCE [LARGE SCALE GENOMIC DNA]</scope>
    <source>
        <strain evidence="2">zg-B89</strain>
    </source>
</reference>
<name>A0ABY5KQ78_9CELL</name>
<dbReference type="EMBL" id="CP101987">
    <property type="protein sequence ID" value="UUI71331.1"/>
    <property type="molecule type" value="Genomic_DNA"/>
</dbReference>
<sequence length="228" mass="25554">MQGLELEAPREDSELYTSMGDEVDEFRPVFTGDIFGFDDGRLVIILQHPCALRRDGATLVDRILVAAVCDAIKPPRSWKGHYRLMPLPGLSVPREALVADFTLIDIVRPEELESAKRYAILSQVGVNLLLQRWIHHNTRALVDSSTINDVTIGPFDEADLSADWLRDCAGAALDRSESAKALDEWFSYRTSKKSPSRRETLANSQARSGLRAEFRRALRDRIDSTSVA</sequence>
<protein>
    <submittedName>
        <fullName evidence="1">Uncharacterized protein</fullName>
    </submittedName>
</protein>
<dbReference type="RefSeq" id="WP_227575380.1">
    <property type="nucleotide sequence ID" value="NZ_CP101987.1"/>
</dbReference>
<organism evidence="1 2">
    <name type="scientific">Cellulomonas xiejunii</name>
    <dbReference type="NCBI Taxonomy" id="2968083"/>
    <lineage>
        <taxon>Bacteria</taxon>
        <taxon>Bacillati</taxon>
        <taxon>Actinomycetota</taxon>
        <taxon>Actinomycetes</taxon>
        <taxon>Micrococcales</taxon>
        <taxon>Cellulomonadaceae</taxon>
        <taxon>Cellulomonas</taxon>
    </lineage>
</organism>
<keyword evidence="2" id="KW-1185">Reference proteome</keyword>
<evidence type="ECO:0000313" key="1">
    <source>
        <dbReference type="EMBL" id="UUI71331.1"/>
    </source>
</evidence>
<gene>
    <name evidence="1" type="ORF">NP048_16285</name>
</gene>
<proteinExistence type="predicted"/>